<reference evidence="9 10" key="1">
    <citation type="submission" date="2018-04" db="EMBL/GenBank/DDBJ databases">
        <authorList>
            <person name="Zhang X."/>
            <person name="Yuan J."/>
            <person name="Li F."/>
            <person name="Xiang J."/>
        </authorList>
    </citation>
    <scope>NUCLEOTIDE SEQUENCE [LARGE SCALE GENOMIC DNA]</scope>
    <source>
        <tissue evidence="9">Muscle</tissue>
    </source>
</reference>
<gene>
    <name evidence="9" type="ORF">C7M84_004079</name>
</gene>
<keyword evidence="7" id="KW-0819">tRNA processing</keyword>
<evidence type="ECO:0000256" key="2">
    <source>
        <dbReference type="ARBA" id="ARBA00004496"/>
    </source>
</evidence>
<dbReference type="Proteomes" id="UP000283509">
    <property type="component" value="Unassembled WGS sequence"/>
</dbReference>
<evidence type="ECO:0000313" key="9">
    <source>
        <dbReference type="EMBL" id="ROT77285.1"/>
    </source>
</evidence>
<evidence type="ECO:0000256" key="3">
    <source>
        <dbReference type="ARBA" id="ARBA00005043"/>
    </source>
</evidence>
<keyword evidence="10" id="KW-1185">Reference proteome</keyword>
<evidence type="ECO:0000256" key="7">
    <source>
        <dbReference type="ARBA" id="ARBA00022694"/>
    </source>
</evidence>
<dbReference type="STRING" id="6689.A0A3R7QT85"/>
<dbReference type="GO" id="GO:0000049">
    <property type="term" value="F:tRNA binding"/>
    <property type="evidence" value="ECO:0007669"/>
    <property type="project" value="TreeGrafter"/>
</dbReference>
<dbReference type="PANTHER" id="PTHR15641">
    <property type="entry name" value="ELONGATOR COMPLEX PROTEIN 5"/>
    <property type="match status" value="1"/>
</dbReference>
<dbReference type="OrthoDB" id="6371180at2759"/>
<evidence type="ECO:0000256" key="5">
    <source>
        <dbReference type="ARBA" id="ARBA00020264"/>
    </source>
</evidence>
<keyword evidence="8" id="KW-0539">Nucleus</keyword>
<comment type="similarity">
    <text evidence="4">Belongs to the ELP5 family.</text>
</comment>
<comment type="caution">
    <text evidence="9">The sequence shown here is derived from an EMBL/GenBank/DDBJ whole genome shotgun (WGS) entry which is preliminary data.</text>
</comment>
<dbReference type="GO" id="GO:0005829">
    <property type="term" value="C:cytosol"/>
    <property type="evidence" value="ECO:0007669"/>
    <property type="project" value="TreeGrafter"/>
</dbReference>
<evidence type="ECO:0000256" key="1">
    <source>
        <dbReference type="ARBA" id="ARBA00004123"/>
    </source>
</evidence>
<dbReference type="AlphaFoldDB" id="A0A3R7QT85"/>
<reference evidence="9 10" key="2">
    <citation type="submission" date="2019-01" db="EMBL/GenBank/DDBJ databases">
        <title>The decoding of complex shrimp genome reveals the adaptation for benthos swimmer, frequently molting mechanism and breeding impact on genome.</title>
        <authorList>
            <person name="Sun Y."/>
            <person name="Gao Y."/>
            <person name="Yu Y."/>
        </authorList>
    </citation>
    <scope>NUCLEOTIDE SEQUENCE [LARGE SCALE GENOMIC DNA]</scope>
    <source>
        <tissue evidence="9">Muscle</tissue>
    </source>
</reference>
<dbReference type="GO" id="GO:0005634">
    <property type="term" value="C:nucleus"/>
    <property type="evidence" value="ECO:0007669"/>
    <property type="project" value="UniProtKB-SubCell"/>
</dbReference>
<evidence type="ECO:0000313" key="10">
    <source>
        <dbReference type="Proteomes" id="UP000283509"/>
    </source>
</evidence>
<dbReference type="Pfam" id="PF10483">
    <property type="entry name" value="Elong_Iki1"/>
    <property type="match status" value="2"/>
</dbReference>
<dbReference type="GO" id="GO:0002098">
    <property type="term" value="P:tRNA wobble uridine modification"/>
    <property type="evidence" value="ECO:0007669"/>
    <property type="project" value="InterPro"/>
</dbReference>
<evidence type="ECO:0000256" key="8">
    <source>
        <dbReference type="ARBA" id="ARBA00023242"/>
    </source>
</evidence>
<keyword evidence="6" id="KW-0963">Cytoplasm</keyword>
<name>A0A3R7QT85_PENVA</name>
<evidence type="ECO:0000256" key="4">
    <source>
        <dbReference type="ARBA" id="ARBA00009567"/>
    </source>
</evidence>
<comment type="pathway">
    <text evidence="3">tRNA modification; 5-methoxycarbonylmethyl-2-thiouridine-tRNA biosynthesis.</text>
</comment>
<sequence>MFKNILGKVLKCSETPIPRFLFLTDTSEVCGRGVLWSIVQSHLHNNASIIYLSTELSPEHIKSSLNIEESNGKLHFHDATVDPCGWDNDQPNVNVAQPLHNIMNSSYVKGSGGTQKVVMVIDRLEKIALYQDPLQLIRSLHILASEEHVQQLIVLSGRDVLPENILSAVCHIASAVVYVLPTTPSSCKVVLKKPSGKVLKSHEEFTLTPDLQVQVRKAQSQTTLPSASDPETDAILAAQTTFNLALTDDQRRAKNNLLLPHTRSVSVH</sequence>
<comment type="subcellular location">
    <subcellularLocation>
        <location evidence="2">Cytoplasm</location>
    </subcellularLocation>
    <subcellularLocation>
        <location evidence="1">Nucleus</location>
    </subcellularLocation>
</comment>
<accession>A0A3R7QT85</accession>
<proteinExistence type="inferred from homology"/>
<dbReference type="GO" id="GO:0033588">
    <property type="term" value="C:elongator holoenzyme complex"/>
    <property type="evidence" value="ECO:0007669"/>
    <property type="project" value="InterPro"/>
</dbReference>
<dbReference type="InterPro" id="IPR019519">
    <property type="entry name" value="Elp5"/>
</dbReference>
<organism evidence="9 10">
    <name type="scientific">Penaeus vannamei</name>
    <name type="common">Whiteleg shrimp</name>
    <name type="synonym">Litopenaeus vannamei</name>
    <dbReference type="NCBI Taxonomy" id="6689"/>
    <lineage>
        <taxon>Eukaryota</taxon>
        <taxon>Metazoa</taxon>
        <taxon>Ecdysozoa</taxon>
        <taxon>Arthropoda</taxon>
        <taxon>Crustacea</taxon>
        <taxon>Multicrustacea</taxon>
        <taxon>Malacostraca</taxon>
        <taxon>Eumalacostraca</taxon>
        <taxon>Eucarida</taxon>
        <taxon>Decapoda</taxon>
        <taxon>Dendrobranchiata</taxon>
        <taxon>Penaeoidea</taxon>
        <taxon>Penaeidae</taxon>
        <taxon>Penaeus</taxon>
    </lineage>
</organism>
<dbReference type="PANTHER" id="PTHR15641:SF1">
    <property type="entry name" value="ELONGATOR COMPLEX PROTEIN 5"/>
    <property type="match status" value="1"/>
</dbReference>
<evidence type="ECO:0000256" key="6">
    <source>
        <dbReference type="ARBA" id="ARBA00022490"/>
    </source>
</evidence>
<dbReference type="EMBL" id="QCYY01001543">
    <property type="protein sequence ID" value="ROT77285.1"/>
    <property type="molecule type" value="Genomic_DNA"/>
</dbReference>
<protein>
    <recommendedName>
        <fullName evidence="5">Elongator complex protein 5</fullName>
    </recommendedName>
</protein>
<dbReference type="UniPathway" id="UPA00988"/>